<comment type="caution">
    <text evidence="3">The sequence shown here is derived from an EMBL/GenBank/DDBJ whole genome shotgun (WGS) entry which is preliminary data.</text>
</comment>
<name>A0AAW1VH21_9CUCU</name>
<proteinExistence type="predicted"/>
<keyword evidence="1" id="KW-0175">Coiled coil</keyword>
<dbReference type="EMBL" id="JARQZJ010000129">
    <property type="protein sequence ID" value="KAK9891650.1"/>
    <property type="molecule type" value="Genomic_DNA"/>
</dbReference>
<reference evidence="3 4" key="1">
    <citation type="submission" date="2023-03" db="EMBL/GenBank/DDBJ databases">
        <title>Genome insight into feeding habits of ladybird beetles.</title>
        <authorList>
            <person name="Li H.-S."/>
            <person name="Huang Y.-H."/>
            <person name="Pang H."/>
        </authorList>
    </citation>
    <scope>NUCLEOTIDE SEQUENCE [LARGE SCALE GENOMIC DNA]</scope>
    <source>
        <strain evidence="3">SYSU_2023b</strain>
        <tissue evidence="3">Whole body</tissue>
    </source>
</reference>
<evidence type="ECO:0000313" key="3">
    <source>
        <dbReference type="EMBL" id="KAK9891650.1"/>
    </source>
</evidence>
<dbReference type="AlphaFoldDB" id="A0AAW1VH21"/>
<evidence type="ECO:0000313" key="4">
    <source>
        <dbReference type="Proteomes" id="UP001431783"/>
    </source>
</evidence>
<gene>
    <name evidence="3" type="ORF">WA026_015618</name>
</gene>
<evidence type="ECO:0000256" key="2">
    <source>
        <dbReference type="SAM" id="MobiDB-lite"/>
    </source>
</evidence>
<feature type="compositionally biased region" description="Polar residues" evidence="2">
    <location>
        <begin position="197"/>
        <end position="208"/>
    </location>
</feature>
<sequence length="996" mass="115042">MKYICPKSDQIRIFNALKTEITLKKELENQLQKISKLERELSKVKMSQNQEEIKTIEAALQFTKSYFKNLLVKQETERLLNEQQKILKQDSAHRCQDTKKCDKCSVETQIHEILRKVRESINKDLVEARQRLKVQKMPDINIKQPLQIQHTLRLNIPPTSPPQECVRNNVACETVFADDKNDKSFADREVQTRIFVNKTTSVESQPETKSPKNDKSDSKKKSPGKEGVRILKFLDKSTYCMELTGKKGNSVNDIRIRPKREKCTPEDTYCCKLLKAREAMRESIFEISHKTPSELGFRCTVGTQCDSETSLSEPRITTTVKMTENRSVGVDDSSNYLFGFKEYLRDKSVDCSSVRRSSNKVDVVLQVNLDRSFDSDLDSMAKSTQSEYNKPVWPPTIPKRISVLHDKDEDVSKSTTLTDPALTEETNMYSLSKKRLDSRIKSIPRIPSLKKMFFPPEDREEVPVDAKTVSNNLQNELTEVKLKTKRVSNTQEEALDLEIETGDVFYKSLIGTTDLPERKTIVSLDHLKMNTSSSSRQTLRTLSTEDHDEDGQSLVHPVILEQMTENQTVEDVQSIDGEYIEDENGAISPKESNEKKADENLSIDYDLTINNKEQEQQVDLPIYMSQSEIDNEIVNDMFLPSSQADNEVPDETKFSYSNYLPSEDITGESPAELHYENLDNELVSKENTQMLESIVSKIMDNAKDKITEQYEMVHQEPENKTEEEKILEADFNISDFDYTHFPRNKSEEKQKHDESKEDTVLSLFSPNYTLNINKTNKDHKGNILEADFLPNLPIFLKSNKTFENYKSFHDSLQLSDDTSHIVEKPSKMTEHSKQHETKTLHYINQVTNDPYGRNEESCKIDRFDFPPRHIERKMLDNSNPKNRLEGLKKIAEERLEYAKKCSKEERSFDSSILSSEGEVKCKCPHVSVGEYHHCPYQKRVRLKNPYPSIQYKNKLSSHIVLENERKHYNHWVTYYSNKKEEESSTSNSIGSKGTKD</sequence>
<organism evidence="3 4">
    <name type="scientific">Henosepilachna vigintioctopunctata</name>
    <dbReference type="NCBI Taxonomy" id="420089"/>
    <lineage>
        <taxon>Eukaryota</taxon>
        <taxon>Metazoa</taxon>
        <taxon>Ecdysozoa</taxon>
        <taxon>Arthropoda</taxon>
        <taxon>Hexapoda</taxon>
        <taxon>Insecta</taxon>
        <taxon>Pterygota</taxon>
        <taxon>Neoptera</taxon>
        <taxon>Endopterygota</taxon>
        <taxon>Coleoptera</taxon>
        <taxon>Polyphaga</taxon>
        <taxon>Cucujiformia</taxon>
        <taxon>Coccinelloidea</taxon>
        <taxon>Coccinellidae</taxon>
        <taxon>Epilachninae</taxon>
        <taxon>Epilachnini</taxon>
        <taxon>Henosepilachna</taxon>
    </lineage>
</organism>
<dbReference type="Proteomes" id="UP001431783">
    <property type="component" value="Unassembled WGS sequence"/>
</dbReference>
<feature type="coiled-coil region" evidence="1">
    <location>
        <begin position="17"/>
        <end position="54"/>
    </location>
</feature>
<protein>
    <submittedName>
        <fullName evidence="3">Uncharacterized protein</fullName>
    </submittedName>
</protein>
<feature type="compositionally biased region" description="Basic and acidic residues" evidence="2">
    <location>
        <begin position="209"/>
        <end position="227"/>
    </location>
</feature>
<evidence type="ECO:0000256" key="1">
    <source>
        <dbReference type="SAM" id="Coils"/>
    </source>
</evidence>
<accession>A0AAW1VH21</accession>
<feature type="region of interest" description="Disordered" evidence="2">
    <location>
        <begin position="196"/>
        <end position="227"/>
    </location>
</feature>
<keyword evidence="4" id="KW-1185">Reference proteome</keyword>